<evidence type="ECO:0000256" key="2">
    <source>
        <dbReference type="ARBA" id="ARBA00022448"/>
    </source>
</evidence>
<evidence type="ECO:0000256" key="9">
    <source>
        <dbReference type="ARBA" id="ARBA00023065"/>
    </source>
</evidence>
<evidence type="ECO:0000256" key="11">
    <source>
        <dbReference type="ARBA" id="ARBA00023180"/>
    </source>
</evidence>
<dbReference type="InterPro" id="IPR027359">
    <property type="entry name" value="Volt_channel_dom_sf"/>
</dbReference>
<dbReference type="InterPro" id="IPR050599">
    <property type="entry name" value="VDCC_alpha-1_subunit"/>
</dbReference>
<keyword evidence="10 14" id="KW-0472">Membrane</keyword>
<feature type="region of interest" description="Disordered" evidence="13">
    <location>
        <begin position="274"/>
        <end position="353"/>
    </location>
</feature>
<organism evidence="16 17">
    <name type="scientific">Effrenium voratum</name>
    <dbReference type="NCBI Taxonomy" id="2562239"/>
    <lineage>
        <taxon>Eukaryota</taxon>
        <taxon>Sar</taxon>
        <taxon>Alveolata</taxon>
        <taxon>Dinophyceae</taxon>
        <taxon>Suessiales</taxon>
        <taxon>Symbiodiniaceae</taxon>
        <taxon>Effrenium</taxon>
    </lineage>
</organism>
<accession>A0AA36HR62</accession>
<name>A0AA36HR62_9DINO</name>
<dbReference type="InterPro" id="IPR005821">
    <property type="entry name" value="Ion_trans_dom"/>
</dbReference>
<evidence type="ECO:0000313" key="16">
    <source>
        <dbReference type="EMBL" id="CAJ1373255.1"/>
    </source>
</evidence>
<feature type="domain" description="Ion transport" evidence="15">
    <location>
        <begin position="402"/>
        <end position="642"/>
    </location>
</feature>
<keyword evidence="12" id="KW-0407">Ion channel</keyword>
<evidence type="ECO:0000256" key="7">
    <source>
        <dbReference type="ARBA" id="ARBA00022882"/>
    </source>
</evidence>
<dbReference type="GO" id="GO:0005891">
    <property type="term" value="C:voltage-gated calcium channel complex"/>
    <property type="evidence" value="ECO:0007669"/>
    <property type="project" value="TreeGrafter"/>
</dbReference>
<evidence type="ECO:0000256" key="4">
    <source>
        <dbReference type="ARBA" id="ARBA00022673"/>
    </source>
</evidence>
<reference evidence="16" key="1">
    <citation type="submission" date="2023-08" db="EMBL/GenBank/DDBJ databases">
        <authorList>
            <person name="Chen Y."/>
            <person name="Shah S."/>
            <person name="Dougan E. K."/>
            <person name="Thang M."/>
            <person name="Chan C."/>
        </authorList>
    </citation>
    <scope>NUCLEOTIDE SEQUENCE</scope>
</reference>
<dbReference type="PANTHER" id="PTHR45628">
    <property type="entry name" value="VOLTAGE-DEPENDENT CALCIUM CHANNEL TYPE A SUBUNIT ALPHA-1"/>
    <property type="match status" value="1"/>
</dbReference>
<keyword evidence="5 14" id="KW-0812">Transmembrane</keyword>
<dbReference type="Gene3D" id="1.10.287.70">
    <property type="match status" value="1"/>
</dbReference>
<keyword evidence="2" id="KW-0813">Transport</keyword>
<dbReference type="EMBL" id="CAUJNA010000182">
    <property type="protein sequence ID" value="CAJ1373255.1"/>
    <property type="molecule type" value="Genomic_DNA"/>
</dbReference>
<feature type="transmembrane region" description="Helical" evidence="14">
    <location>
        <begin position="611"/>
        <end position="637"/>
    </location>
</feature>
<feature type="transmembrane region" description="Helical" evidence="14">
    <location>
        <begin position="543"/>
        <end position="567"/>
    </location>
</feature>
<keyword evidence="7" id="KW-0851">Voltage-gated channel</keyword>
<dbReference type="Proteomes" id="UP001178507">
    <property type="component" value="Unassembled WGS sequence"/>
</dbReference>
<evidence type="ECO:0000256" key="3">
    <source>
        <dbReference type="ARBA" id="ARBA00022568"/>
    </source>
</evidence>
<evidence type="ECO:0000256" key="1">
    <source>
        <dbReference type="ARBA" id="ARBA00004141"/>
    </source>
</evidence>
<keyword evidence="6" id="KW-0106">Calcium</keyword>
<proteinExistence type="predicted"/>
<comment type="caution">
    <text evidence="16">The sequence shown here is derived from an EMBL/GenBank/DDBJ whole genome shotgun (WGS) entry which is preliminary data.</text>
</comment>
<keyword evidence="4" id="KW-0107">Calcium channel</keyword>
<evidence type="ECO:0000256" key="5">
    <source>
        <dbReference type="ARBA" id="ARBA00022692"/>
    </source>
</evidence>
<protein>
    <recommendedName>
        <fullName evidence="15">Ion transport domain-containing protein</fullName>
    </recommendedName>
</protein>
<feature type="compositionally biased region" description="Basic residues" evidence="13">
    <location>
        <begin position="300"/>
        <end position="309"/>
    </location>
</feature>
<evidence type="ECO:0000256" key="8">
    <source>
        <dbReference type="ARBA" id="ARBA00022989"/>
    </source>
</evidence>
<keyword evidence="8 14" id="KW-1133">Transmembrane helix</keyword>
<evidence type="ECO:0000256" key="13">
    <source>
        <dbReference type="SAM" id="MobiDB-lite"/>
    </source>
</evidence>
<dbReference type="Pfam" id="PF00520">
    <property type="entry name" value="Ion_trans"/>
    <property type="match status" value="1"/>
</dbReference>
<evidence type="ECO:0000256" key="6">
    <source>
        <dbReference type="ARBA" id="ARBA00022837"/>
    </source>
</evidence>
<feature type="compositionally biased region" description="Polar residues" evidence="13">
    <location>
        <begin position="280"/>
        <end position="291"/>
    </location>
</feature>
<sequence>MTSLGEESDLLWLKQKLEERYETKYGGMLGPDTGDVAAEGGNVHASRRACLLKMSRAVASFASQGRQVVRRRGETEKSRPLGEDWTTFACRVSLQNALEKRRASPAGRADQPGWSFKQMVGSQGSIVVPVPAAEGCLDFGSITSHAPQLLSSTAMAIFAPDEPPPELERKGSEPSLAFLDDFRLRLETAQRQLLQCLDEEIGKARQTRESADRLDELCSSMTSVKFDSHVNIVGEHRVSHCRSLGAHDMKTQQQQQQSLYFSEDDNMVDIVPQRRENRSRTAQSNRSSGNGQHLLPSLQPKRKRRKSWLTKRSNIQIKENRKTAKSVESHKPNVLSMKVPQSSDNEGDGDADAKQEKMAQGLFGKMRRASIDSPMHPGVISPNLAVHHSHRADNCCYSVSRHPWFERLTMLIIMLNAAELALSAELNTKEDQGESHAVFIISENIFCAYFLAEIIIRFFSYAKWLYALQDIWFAYDLALLLMMVTETWILPLVFLIISPTNNILQNAGVLRVTRVLRVLRTARMVRLVRTMPELMILIKGMMVACRSVFFTLLLLFIITFVFSIAFVEFCRGTPLEDMYFDSLAQSVATLTLECIFTDQQHFVRRLTEQSVLHGLLVMLFILLGSMTVMNMLLGILVEAVKAVSAIEQEQLVADFAKRVLWELIDKDDHDEEDDDRMISEEEFTHLLCKPKAVKALSRIGVDASAALANAKLLFEDGESITFHEFMHAMLTLRLSNTTTVKDIIELRKYVAEEFSEMQTLINELCSFIADTWDDSRRPSPSSSLVVQRLN</sequence>
<evidence type="ECO:0000256" key="12">
    <source>
        <dbReference type="ARBA" id="ARBA00023303"/>
    </source>
</evidence>
<dbReference type="AlphaFoldDB" id="A0AA36HR62"/>
<keyword evidence="17" id="KW-1185">Reference proteome</keyword>
<evidence type="ECO:0000313" key="17">
    <source>
        <dbReference type="Proteomes" id="UP001178507"/>
    </source>
</evidence>
<dbReference type="GO" id="GO:0008331">
    <property type="term" value="F:high voltage-gated calcium channel activity"/>
    <property type="evidence" value="ECO:0007669"/>
    <property type="project" value="TreeGrafter"/>
</dbReference>
<feature type="compositionally biased region" description="Basic and acidic residues" evidence="13">
    <location>
        <begin position="318"/>
        <end position="331"/>
    </location>
</feature>
<dbReference type="PANTHER" id="PTHR45628:SF7">
    <property type="entry name" value="VOLTAGE-DEPENDENT CALCIUM CHANNEL TYPE A SUBUNIT ALPHA-1"/>
    <property type="match status" value="1"/>
</dbReference>
<comment type="subcellular location">
    <subcellularLocation>
        <location evidence="1">Membrane</location>
        <topology evidence="1">Multi-pass membrane protein</topology>
    </subcellularLocation>
</comment>
<evidence type="ECO:0000256" key="10">
    <source>
        <dbReference type="ARBA" id="ARBA00023136"/>
    </source>
</evidence>
<keyword evidence="3" id="KW-0109">Calcium transport</keyword>
<dbReference type="SUPFAM" id="SSF81324">
    <property type="entry name" value="Voltage-gated potassium channels"/>
    <property type="match status" value="1"/>
</dbReference>
<evidence type="ECO:0000259" key="15">
    <source>
        <dbReference type="Pfam" id="PF00520"/>
    </source>
</evidence>
<evidence type="ECO:0000256" key="14">
    <source>
        <dbReference type="SAM" id="Phobius"/>
    </source>
</evidence>
<keyword evidence="9" id="KW-0406">Ion transport</keyword>
<dbReference type="GO" id="GO:0098703">
    <property type="term" value="P:calcium ion import across plasma membrane"/>
    <property type="evidence" value="ECO:0007669"/>
    <property type="project" value="TreeGrafter"/>
</dbReference>
<dbReference type="Gene3D" id="1.20.120.350">
    <property type="entry name" value="Voltage-gated potassium channels. Chain C"/>
    <property type="match status" value="1"/>
</dbReference>
<gene>
    <name evidence="16" type="ORF">EVOR1521_LOCUS3132</name>
</gene>
<keyword evidence="11" id="KW-0325">Glycoprotein</keyword>